<dbReference type="EnsemblPlants" id="LPERR12G14740.1">
    <property type="protein sequence ID" value="LPERR12G14740.1"/>
    <property type="gene ID" value="LPERR12G14740"/>
</dbReference>
<feature type="region of interest" description="Disordered" evidence="1">
    <location>
        <begin position="93"/>
        <end position="133"/>
    </location>
</feature>
<reference evidence="2" key="3">
    <citation type="submission" date="2015-04" db="UniProtKB">
        <authorList>
            <consortium name="EnsemblPlants"/>
        </authorList>
    </citation>
    <scope>IDENTIFICATION</scope>
</reference>
<dbReference type="Proteomes" id="UP000032180">
    <property type="component" value="Chromosome 12"/>
</dbReference>
<evidence type="ECO:0000256" key="1">
    <source>
        <dbReference type="SAM" id="MobiDB-lite"/>
    </source>
</evidence>
<organism evidence="2 3">
    <name type="scientific">Leersia perrieri</name>
    <dbReference type="NCBI Taxonomy" id="77586"/>
    <lineage>
        <taxon>Eukaryota</taxon>
        <taxon>Viridiplantae</taxon>
        <taxon>Streptophyta</taxon>
        <taxon>Embryophyta</taxon>
        <taxon>Tracheophyta</taxon>
        <taxon>Spermatophyta</taxon>
        <taxon>Magnoliopsida</taxon>
        <taxon>Liliopsida</taxon>
        <taxon>Poales</taxon>
        <taxon>Poaceae</taxon>
        <taxon>BOP clade</taxon>
        <taxon>Oryzoideae</taxon>
        <taxon>Oryzeae</taxon>
        <taxon>Oryzinae</taxon>
        <taxon>Leersia</taxon>
    </lineage>
</organism>
<reference evidence="2 3" key="1">
    <citation type="submission" date="2012-08" db="EMBL/GenBank/DDBJ databases">
        <title>Oryza genome evolution.</title>
        <authorList>
            <person name="Wing R.A."/>
        </authorList>
    </citation>
    <scope>NUCLEOTIDE SEQUENCE</scope>
</reference>
<name>A0A0D9Y123_9ORYZ</name>
<sequence length="133" mass="14342">MSRRRERDPAFTMEVDRMMQGLVDADDDPYAAELRYARMSEADRGEIRFLRSAFVGLDRACRRAATRAPTPLARRRIISYRLEGGRLVKVSDGVGFPTDGGGVGESPSSSAAAGAGGSSEDELCSALRSAARV</sequence>
<dbReference type="AlphaFoldDB" id="A0A0D9Y123"/>
<protein>
    <submittedName>
        <fullName evidence="2">Uncharacterized protein</fullName>
    </submittedName>
</protein>
<evidence type="ECO:0000313" key="3">
    <source>
        <dbReference type="Proteomes" id="UP000032180"/>
    </source>
</evidence>
<reference evidence="3" key="2">
    <citation type="submission" date="2013-12" db="EMBL/GenBank/DDBJ databases">
        <authorList>
            <person name="Yu Y."/>
            <person name="Lee S."/>
            <person name="de Baynast K."/>
            <person name="Wissotski M."/>
            <person name="Liu L."/>
            <person name="Talag J."/>
            <person name="Goicoechea J."/>
            <person name="Angelova A."/>
            <person name="Jetty R."/>
            <person name="Kudrna D."/>
            <person name="Golser W."/>
            <person name="Rivera L."/>
            <person name="Zhang J."/>
            <person name="Wing R."/>
        </authorList>
    </citation>
    <scope>NUCLEOTIDE SEQUENCE</scope>
</reference>
<keyword evidence="3" id="KW-1185">Reference proteome</keyword>
<dbReference type="HOGENOM" id="CLU_143793_0_0_1"/>
<evidence type="ECO:0000313" key="2">
    <source>
        <dbReference type="EnsemblPlants" id="LPERR12G14740.1"/>
    </source>
</evidence>
<dbReference type="Gramene" id="LPERR12G14740.1">
    <property type="protein sequence ID" value="LPERR12G14740.1"/>
    <property type="gene ID" value="LPERR12G14740"/>
</dbReference>
<proteinExistence type="predicted"/>
<accession>A0A0D9Y123</accession>
<dbReference type="eggNOG" id="ENOG502R5PG">
    <property type="taxonomic scope" value="Eukaryota"/>
</dbReference>